<accession>A0A026VUG3</accession>
<dbReference type="SUPFAM" id="SSF82771">
    <property type="entry name" value="GIY-YIG endonuclease"/>
    <property type="match status" value="1"/>
</dbReference>
<dbReference type="OrthoDB" id="10057701at2759"/>
<dbReference type="PROSITE" id="PS50164">
    <property type="entry name" value="GIY_YIG"/>
    <property type="match status" value="1"/>
</dbReference>
<dbReference type="EMBL" id="KK107864">
    <property type="protein sequence ID" value="EZA47392.1"/>
    <property type="molecule type" value="Genomic_DNA"/>
</dbReference>
<evidence type="ECO:0000259" key="1">
    <source>
        <dbReference type="PROSITE" id="PS50164"/>
    </source>
</evidence>
<dbReference type="Proteomes" id="UP000053097">
    <property type="component" value="Unassembled WGS sequence"/>
</dbReference>
<gene>
    <name evidence="2" type="ORF">X777_16331</name>
</gene>
<proteinExistence type="predicted"/>
<dbReference type="InterPro" id="IPR000305">
    <property type="entry name" value="GIY-YIG_endonuc"/>
</dbReference>
<evidence type="ECO:0000313" key="2">
    <source>
        <dbReference type="EMBL" id="EZA47392.1"/>
    </source>
</evidence>
<dbReference type="STRING" id="2015173.A0A026VUG3"/>
<name>A0A026VUG3_OOCBI</name>
<dbReference type="OMA" id="NTHNIYR"/>
<dbReference type="AlphaFoldDB" id="A0A026VUG3"/>
<sequence length="109" mass="13158">MTNVIYRLNCNDCDKSYIGQTKRHLRIRVNEHKNDVKKHESMHSVVSTHRLNNNHEFDFSSPMVLHNEKYYKKRDISEMFFIKKYKNNINLQKDTERLPDVYNGIIDLT</sequence>
<dbReference type="Gene3D" id="3.40.1440.10">
    <property type="entry name" value="GIY-YIG endonuclease"/>
    <property type="match status" value="1"/>
</dbReference>
<dbReference type="CDD" id="cd10442">
    <property type="entry name" value="GIY-YIG_PLEs"/>
    <property type="match status" value="1"/>
</dbReference>
<keyword evidence="3" id="KW-1185">Reference proteome</keyword>
<protein>
    <recommendedName>
        <fullName evidence="1">GIY-YIG domain-containing protein</fullName>
    </recommendedName>
</protein>
<evidence type="ECO:0000313" key="3">
    <source>
        <dbReference type="Proteomes" id="UP000053097"/>
    </source>
</evidence>
<reference evidence="2 3" key="1">
    <citation type="journal article" date="2014" name="Curr. Biol.">
        <title>The genome of the clonal raider ant Cerapachys biroi.</title>
        <authorList>
            <person name="Oxley P.R."/>
            <person name="Ji L."/>
            <person name="Fetter-Pruneda I."/>
            <person name="McKenzie S.K."/>
            <person name="Li C."/>
            <person name="Hu H."/>
            <person name="Zhang G."/>
            <person name="Kronauer D.J."/>
        </authorList>
    </citation>
    <scope>NUCLEOTIDE SEQUENCE [LARGE SCALE GENOMIC DNA]</scope>
</reference>
<feature type="domain" description="GIY-YIG" evidence="1">
    <location>
        <begin position="1"/>
        <end position="91"/>
    </location>
</feature>
<dbReference type="InterPro" id="IPR035901">
    <property type="entry name" value="GIY-YIG_endonuc_sf"/>
</dbReference>
<organism evidence="2 3">
    <name type="scientific">Ooceraea biroi</name>
    <name type="common">Clonal raider ant</name>
    <name type="synonym">Cerapachys biroi</name>
    <dbReference type="NCBI Taxonomy" id="2015173"/>
    <lineage>
        <taxon>Eukaryota</taxon>
        <taxon>Metazoa</taxon>
        <taxon>Ecdysozoa</taxon>
        <taxon>Arthropoda</taxon>
        <taxon>Hexapoda</taxon>
        <taxon>Insecta</taxon>
        <taxon>Pterygota</taxon>
        <taxon>Neoptera</taxon>
        <taxon>Endopterygota</taxon>
        <taxon>Hymenoptera</taxon>
        <taxon>Apocrita</taxon>
        <taxon>Aculeata</taxon>
        <taxon>Formicoidea</taxon>
        <taxon>Formicidae</taxon>
        <taxon>Dorylinae</taxon>
        <taxon>Ooceraea</taxon>
    </lineage>
</organism>